<evidence type="ECO:0000256" key="1">
    <source>
        <dbReference type="ARBA" id="ARBA00007381"/>
    </source>
</evidence>
<comment type="subcellular location">
    <subcellularLocation>
        <location evidence="6">Cell membrane</location>
        <topology evidence="6">Peripheral membrane protein</topology>
        <orientation evidence="6">Cytoplasmic side</orientation>
    </subcellularLocation>
    <text evidence="6">Localizes to the Z ring in an FtsZ-dependent manner. Targeted to the membrane through a conserved C-terminal amphipathic helix.</text>
</comment>
<dbReference type="PANTHER" id="PTHR32432:SF4">
    <property type="entry name" value="CELL DIVISION PROTEIN FTSA"/>
    <property type="match status" value="1"/>
</dbReference>
<feature type="compositionally biased region" description="Polar residues" evidence="8">
    <location>
        <begin position="408"/>
        <end position="419"/>
    </location>
</feature>
<comment type="subunit">
    <text evidence="6">Self-interacts. Interacts with FtsZ.</text>
</comment>
<organism evidence="10 11">
    <name type="scientific">Alistipes indistinctus YIT 12060</name>
    <dbReference type="NCBI Taxonomy" id="742725"/>
    <lineage>
        <taxon>Bacteria</taxon>
        <taxon>Pseudomonadati</taxon>
        <taxon>Bacteroidota</taxon>
        <taxon>Bacteroidia</taxon>
        <taxon>Bacteroidales</taxon>
        <taxon>Rikenellaceae</taxon>
        <taxon>Alistipes</taxon>
    </lineage>
</organism>
<dbReference type="PANTHER" id="PTHR32432">
    <property type="entry name" value="CELL DIVISION PROTEIN FTSA-RELATED"/>
    <property type="match status" value="1"/>
</dbReference>
<comment type="similarity">
    <text evidence="1">Belongs to the heat shock protein 70 family.</text>
</comment>
<dbReference type="GO" id="GO:0009898">
    <property type="term" value="C:cytoplasmic side of plasma membrane"/>
    <property type="evidence" value="ECO:0007669"/>
    <property type="project" value="UniProtKB-UniRule"/>
</dbReference>
<dbReference type="GeneID" id="92816762"/>
<evidence type="ECO:0000256" key="6">
    <source>
        <dbReference type="HAMAP-Rule" id="MF_02033"/>
    </source>
</evidence>
<dbReference type="HAMAP" id="MF_02033">
    <property type="entry name" value="FtsA"/>
    <property type="match status" value="1"/>
</dbReference>
<dbReference type="InterPro" id="IPR043129">
    <property type="entry name" value="ATPase_NBD"/>
</dbReference>
<keyword evidence="2 6" id="KW-1003">Cell membrane</keyword>
<dbReference type="STRING" id="742725.HMPREF9450_00340"/>
<comment type="function">
    <text evidence="6 7">Cell division protein that is involved in the assembly of the Z ring. May serve as a membrane anchor for the Z ring.</text>
</comment>
<evidence type="ECO:0000256" key="3">
    <source>
        <dbReference type="ARBA" id="ARBA00022618"/>
    </source>
</evidence>
<evidence type="ECO:0000256" key="5">
    <source>
        <dbReference type="ARBA" id="ARBA00023306"/>
    </source>
</evidence>
<sequence length="477" mass="51916">MENGDYVVAIDLGTNTVATVVGTRGEGGKVRIIDCEISPVQGVVRSEIKNVELVAQSIKRTIEAIEARQQITIREAYAGISGQHIRCVKYPYYVFVGRDGEIREEDVQKLHESMGNVQAPDGETIIQIIPQNYIVDDEETMNPVGAFGNKLEAVFNFVLGDNNAVSRVKRALQKVEIRQAGLFLNAVASAEAVATEDEKEEGVAVVDIGGGTTDVTVFYKNSVRHVGIVPMGGNAINRDIRSYGILERHVESLKVRYGSAMRDQIKTEMSIKTPGLNARMPKEISLLNLAAIIEARMLDIIDFVMAEIKASGCQQKLGAGVVLTGGAAQMKDLDLLFKNYTGIDVRVATPDTVIEPGSIESASNPALATAVGLLLKGLSSGRPVRGSRPQTRPARQEAQPELGGNSYGAASTENPQRRTINTLYRERKAAADREQEFIDEETQEEPVTGKTKKGGGLFGRLKQKIDNMFDVIEDNEI</sequence>
<protein>
    <recommendedName>
        <fullName evidence="6 7">Cell division protein FtsA</fullName>
    </recommendedName>
</protein>
<dbReference type="InterPro" id="IPR003494">
    <property type="entry name" value="SHS2_FtsA"/>
</dbReference>
<dbReference type="eggNOG" id="COG0849">
    <property type="taxonomic scope" value="Bacteria"/>
</dbReference>
<feature type="region of interest" description="Disordered" evidence="8">
    <location>
        <begin position="380"/>
        <end position="419"/>
    </location>
</feature>
<dbReference type="Gene3D" id="3.30.420.40">
    <property type="match status" value="1"/>
</dbReference>
<dbReference type="AlphaFoldDB" id="G5H5Y0"/>
<evidence type="ECO:0000256" key="8">
    <source>
        <dbReference type="SAM" id="MobiDB-lite"/>
    </source>
</evidence>
<dbReference type="PATRIC" id="fig|742725.3.peg.384"/>
<feature type="domain" description="SHS2" evidence="9">
    <location>
        <begin position="7"/>
        <end position="193"/>
    </location>
</feature>
<dbReference type="PIRSF" id="PIRSF003101">
    <property type="entry name" value="FtsA"/>
    <property type="match status" value="1"/>
</dbReference>
<dbReference type="InterPro" id="IPR050696">
    <property type="entry name" value="FtsA/MreB"/>
</dbReference>
<dbReference type="Pfam" id="PF02491">
    <property type="entry name" value="SHS2_FTSA"/>
    <property type="match status" value="1"/>
</dbReference>
<proteinExistence type="inferred from homology"/>
<comment type="similarity">
    <text evidence="6 7">Belongs to the FtsA/MreB family.</text>
</comment>
<evidence type="ECO:0000313" key="10">
    <source>
        <dbReference type="EMBL" id="EHB93074.1"/>
    </source>
</evidence>
<dbReference type="RefSeq" id="WP_009133146.1">
    <property type="nucleotide sequence ID" value="NZ_CP102250.1"/>
</dbReference>
<keyword evidence="5 6" id="KW-0131">Cell cycle</keyword>
<keyword evidence="3 6" id="KW-0132">Cell division</keyword>
<dbReference type="GO" id="GO:0043093">
    <property type="term" value="P:FtsZ-dependent cytokinesis"/>
    <property type="evidence" value="ECO:0007669"/>
    <property type="project" value="UniProtKB-UniRule"/>
</dbReference>
<evidence type="ECO:0000313" key="11">
    <source>
        <dbReference type="Proteomes" id="UP000006008"/>
    </source>
</evidence>
<dbReference type="SUPFAM" id="SSF53067">
    <property type="entry name" value="Actin-like ATPase domain"/>
    <property type="match status" value="2"/>
</dbReference>
<evidence type="ECO:0000256" key="2">
    <source>
        <dbReference type="ARBA" id="ARBA00022475"/>
    </source>
</evidence>
<dbReference type="Proteomes" id="UP000006008">
    <property type="component" value="Unassembled WGS sequence"/>
</dbReference>
<comment type="caution">
    <text evidence="10">The sequence shown here is derived from an EMBL/GenBank/DDBJ whole genome shotgun (WGS) entry which is preliminary data.</text>
</comment>
<accession>G5H5Y0</accession>
<dbReference type="InterPro" id="IPR020823">
    <property type="entry name" value="Cell_div_FtsA"/>
</dbReference>
<feature type="region of interest" description="Disordered" evidence="8">
    <location>
        <begin position="431"/>
        <end position="454"/>
    </location>
</feature>
<dbReference type="EMBL" id="ADLD01000004">
    <property type="protein sequence ID" value="EHB93074.1"/>
    <property type="molecule type" value="Genomic_DNA"/>
</dbReference>
<dbReference type="NCBIfam" id="TIGR01174">
    <property type="entry name" value="ftsA"/>
    <property type="match status" value="1"/>
</dbReference>
<dbReference type="PROSITE" id="PS00329">
    <property type="entry name" value="HSP70_2"/>
    <property type="match status" value="1"/>
</dbReference>
<dbReference type="GO" id="GO:0032153">
    <property type="term" value="C:cell division site"/>
    <property type="evidence" value="ECO:0007669"/>
    <property type="project" value="UniProtKB-UniRule"/>
</dbReference>
<keyword evidence="11" id="KW-1185">Reference proteome</keyword>
<evidence type="ECO:0000256" key="7">
    <source>
        <dbReference type="PIRNR" id="PIRNR003101"/>
    </source>
</evidence>
<dbReference type="SMART" id="SM00842">
    <property type="entry name" value="FtsA"/>
    <property type="match status" value="1"/>
</dbReference>
<dbReference type="HOGENOM" id="CLU_037850_4_1_10"/>
<name>G5H5Y0_9BACT</name>
<evidence type="ECO:0000256" key="4">
    <source>
        <dbReference type="ARBA" id="ARBA00023136"/>
    </source>
</evidence>
<dbReference type="OrthoDB" id="9768127at2"/>
<evidence type="ECO:0000259" key="9">
    <source>
        <dbReference type="SMART" id="SM00842"/>
    </source>
</evidence>
<dbReference type="Gene3D" id="3.30.1490.110">
    <property type="match status" value="1"/>
</dbReference>
<gene>
    <name evidence="6" type="primary">ftsA</name>
    <name evidence="10" type="ORF">HMPREF9450_00340</name>
</gene>
<keyword evidence="4 6" id="KW-0472">Membrane</keyword>
<reference evidence="10 11" key="1">
    <citation type="submission" date="2011-08" db="EMBL/GenBank/DDBJ databases">
        <title>The Genome Sequence of Alistipes indistinctus YIT 12060.</title>
        <authorList>
            <consortium name="The Broad Institute Genome Sequencing Platform"/>
            <person name="Earl A."/>
            <person name="Ward D."/>
            <person name="Feldgarden M."/>
            <person name="Gevers D."/>
            <person name="Morotomi M."/>
            <person name="Young S.K."/>
            <person name="Zeng Q."/>
            <person name="Gargeya S."/>
            <person name="Fitzgerald M."/>
            <person name="Haas B."/>
            <person name="Abouelleil A."/>
            <person name="Alvarado L."/>
            <person name="Arachchi H.M."/>
            <person name="Berlin A."/>
            <person name="Brown A."/>
            <person name="Chapman S.B."/>
            <person name="Chen Z."/>
            <person name="Dunbar C."/>
            <person name="Freedman E."/>
            <person name="Gearin G."/>
            <person name="Gellesch M."/>
            <person name="Goldberg J."/>
            <person name="Griggs A."/>
            <person name="Gujja S."/>
            <person name="Heiman D."/>
            <person name="Howarth C."/>
            <person name="Larson L."/>
            <person name="Lui A."/>
            <person name="MacDonald P.J.P."/>
            <person name="Montmayeur A."/>
            <person name="Murphy C."/>
            <person name="Neiman D."/>
            <person name="Pearson M."/>
            <person name="Priest M."/>
            <person name="Roberts A."/>
            <person name="Saif S."/>
            <person name="Shea T."/>
            <person name="Shenoy N."/>
            <person name="Sisk P."/>
            <person name="Stolte C."/>
            <person name="Sykes S."/>
            <person name="Wortman J."/>
            <person name="Nusbaum C."/>
            <person name="Birren B."/>
        </authorList>
    </citation>
    <scope>NUCLEOTIDE SEQUENCE [LARGE SCALE GENOMIC DNA]</scope>
    <source>
        <strain evidence="10 11">YIT 12060</strain>
    </source>
</reference>
<dbReference type="Pfam" id="PF14450">
    <property type="entry name" value="FtsA"/>
    <property type="match status" value="1"/>
</dbReference>
<dbReference type="CDD" id="cd24048">
    <property type="entry name" value="ASKHA_NBD_FtsA"/>
    <property type="match status" value="1"/>
</dbReference>
<dbReference type="InterPro" id="IPR018181">
    <property type="entry name" value="Heat_shock_70_CS"/>
</dbReference>